<accession>A0A511T1P9</accession>
<dbReference type="PANTHER" id="PTHR42912">
    <property type="entry name" value="METHYLTRANSFERASE"/>
    <property type="match status" value="1"/>
</dbReference>
<dbReference type="GO" id="GO:0008168">
    <property type="term" value="F:methyltransferase activity"/>
    <property type="evidence" value="ECO:0007669"/>
    <property type="project" value="UniProtKB-KW"/>
</dbReference>
<evidence type="ECO:0000313" key="3">
    <source>
        <dbReference type="EMBL" id="SEU23234.1"/>
    </source>
</evidence>
<dbReference type="InterPro" id="IPR041698">
    <property type="entry name" value="Methyltransf_25"/>
</dbReference>
<gene>
    <name evidence="2" type="ORF">MFU01_31080</name>
    <name evidence="3" type="ORF">SAMN05443572_106507</name>
</gene>
<dbReference type="AlphaFoldDB" id="A0A511T1P9"/>
<keyword evidence="2" id="KW-0489">Methyltransferase</keyword>
<feature type="domain" description="Methyltransferase" evidence="1">
    <location>
        <begin position="46"/>
        <end position="139"/>
    </location>
</feature>
<dbReference type="PANTHER" id="PTHR42912:SF93">
    <property type="entry name" value="N6-ADENOSINE-METHYLTRANSFERASE TMT1A"/>
    <property type="match status" value="1"/>
</dbReference>
<dbReference type="GO" id="GO:0032259">
    <property type="term" value="P:methylation"/>
    <property type="evidence" value="ECO:0007669"/>
    <property type="project" value="UniProtKB-KW"/>
</dbReference>
<evidence type="ECO:0000313" key="2">
    <source>
        <dbReference type="EMBL" id="GEN08071.1"/>
    </source>
</evidence>
<dbReference type="Gene3D" id="3.40.50.150">
    <property type="entry name" value="Vaccinia Virus protein VP39"/>
    <property type="match status" value="1"/>
</dbReference>
<dbReference type="InterPro" id="IPR029063">
    <property type="entry name" value="SAM-dependent_MTases_sf"/>
</dbReference>
<dbReference type="RefSeq" id="WP_074956508.1">
    <property type="nucleotide sequence ID" value="NZ_BJXR01000027.1"/>
</dbReference>
<reference evidence="2 5" key="2">
    <citation type="submission" date="2019-07" db="EMBL/GenBank/DDBJ databases">
        <title>Whole genome shotgun sequence of Myxococcus fulvus NBRC 100333.</title>
        <authorList>
            <person name="Hosoyama A."/>
            <person name="Uohara A."/>
            <person name="Ohji S."/>
            <person name="Ichikawa N."/>
        </authorList>
    </citation>
    <scope>NUCLEOTIDE SEQUENCE [LARGE SCALE GENOMIC DNA]</scope>
    <source>
        <strain evidence="2 5">NBRC 100333</strain>
    </source>
</reference>
<dbReference type="EMBL" id="FOIB01000006">
    <property type="protein sequence ID" value="SEU23234.1"/>
    <property type="molecule type" value="Genomic_DNA"/>
</dbReference>
<dbReference type="Pfam" id="PF13649">
    <property type="entry name" value="Methyltransf_25"/>
    <property type="match status" value="1"/>
</dbReference>
<dbReference type="InterPro" id="IPR050508">
    <property type="entry name" value="Methyltransf_Superfamily"/>
</dbReference>
<reference evidence="3 4" key="1">
    <citation type="submission" date="2016-10" db="EMBL/GenBank/DDBJ databases">
        <authorList>
            <person name="Varghese N."/>
            <person name="Submissions S."/>
        </authorList>
    </citation>
    <scope>NUCLEOTIDE SEQUENCE [LARGE SCALE GENOMIC DNA]</scope>
    <source>
        <strain evidence="3 4">DSM 16525</strain>
    </source>
</reference>
<dbReference type="CDD" id="cd02440">
    <property type="entry name" value="AdoMet_MTases"/>
    <property type="match status" value="1"/>
</dbReference>
<organism evidence="2 5">
    <name type="scientific">Myxococcus fulvus</name>
    <dbReference type="NCBI Taxonomy" id="33"/>
    <lineage>
        <taxon>Bacteria</taxon>
        <taxon>Pseudomonadati</taxon>
        <taxon>Myxococcota</taxon>
        <taxon>Myxococcia</taxon>
        <taxon>Myxococcales</taxon>
        <taxon>Cystobacterineae</taxon>
        <taxon>Myxococcaceae</taxon>
        <taxon>Myxococcus</taxon>
    </lineage>
</organism>
<protein>
    <submittedName>
        <fullName evidence="2 3">Methyltransferase</fullName>
    </submittedName>
</protein>
<name>A0A511T1P9_MYXFU</name>
<dbReference type="STRING" id="1334629.MFUL124B02_28840"/>
<proteinExistence type="predicted"/>
<evidence type="ECO:0000259" key="1">
    <source>
        <dbReference type="Pfam" id="PF13649"/>
    </source>
</evidence>
<sequence>MPTTAAESQFDELGSLYEDVVDWPFRRDIELPAVLHSLGDLTRSDVLDFGCGAGLYTRLLAGQGARRVVGYDESEGMLREARHREAKEQRGIEYVSQLTPALAHRFDVVLSVYVLPYVASRDGLRQMCASMARMLRPGGRLLALPLHPDYDPHSDYYTAYGFRLVSESPHVEGSPVRLELRVRGVEADVTAYYWSRGALEEALHGAGFGPVFWAAPWPPGLARIEDAPTVQRAYLRRPHAAMLDCRLARAAE</sequence>
<dbReference type="Proteomes" id="UP000183760">
    <property type="component" value="Unassembled WGS sequence"/>
</dbReference>
<keyword evidence="2" id="KW-0808">Transferase</keyword>
<dbReference type="Proteomes" id="UP000321514">
    <property type="component" value="Unassembled WGS sequence"/>
</dbReference>
<dbReference type="OrthoDB" id="5522265at2"/>
<evidence type="ECO:0000313" key="5">
    <source>
        <dbReference type="Proteomes" id="UP000321514"/>
    </source>
</evidence>
<dbReference type="EMBL" id="BJXR01000027">
    <property type="protein sequence ID" value="GEN08071.1"/>
    <property type="molecule type" value="Genomic_DNA"/>
</dbReference>
<evidence type="ECO:0000313" key="4">
    <source>
        <dbReference type="Proteomes" id="UP000183760"/>
    </source>
</evidence>
<dbReference type="SUPFAM" id="SSF53335">
    <property type="entry name" value="S-adenosyl-L-methionine-dependent methyltransferases"/>
    <property type="match status" value="1"/>
</dbReference>
<keyword evidence="4" id="KW-1185">Reference proteome</keyword>
<comment type="caution">
    <text evidence="2">The sequence shown here is derived from an EMBL/GenBank/DDBJ whole genome shotgun (WGS) entry which is preliminary data.</text>
</comment>